<organism evidence="1 2">
    <name type="scientific">Phaeosphaeria nodorum (strain SN15 / ATCC MYA-4574 / FGSC 10173)</name>
    <name type="common">Glume blotch fungus</name>
    <name type="synonym">Parastagonospora nodorum</name>
    <dbReference type="NCBI Taxonomy" id="321614"/>
    <lineage>
        <taxon>Eukaryota</taxon>
        <taxon>Fungi</taxon>
        <taxon>Dikarya</taxon>
        <taxon>Ascomycota</taxon>
        <taxon>Pezizomycotina</taxon>
        <taxon>Dothideomycetes</taxon>
        <taxon>Pleosporomycetidae</taxon>
        <taxon>Pleosporales</taxon>
        <taxon>Pleosporineae</taxon>
        <taxon>Phaeosphaeriaceae</taxon>
        <taxon>Parastagonospora</taxon>
    </lineage>
</organism>
<dbReference type="AlphaFoldDB" id="A0A7U2ET27"/>
<accession>A0A7U2ET27</accession>
<evidence type="ECO:0000313" key="2">
    <source>
        <dbReference type="Proteomes" id="UP000663193"/>
    </source>
</evidence>
<dbReference type="EMBL" id="CP069024">
    <property type="protein sequence ID" value="QRC92167.1"/>
    <property type="molecule type" value="Genomic_DNA"/>
</dbReference>
<dbReference type="VEuPathDB" id="FungiDB:JI435_402030"/>
<dbReference type="Proteomes" id="UP000663193">
    <property type="component" value="Chromosome 2"/>
</dbReference>
<protein>
    <submittedName>
        <fullName evidence="1">Uncharacterized protein</fullName>
    </submittedName>
</protein>
<gene>
    <name evidence="1" type="ORF">JI435_402030</name>
</gene>
<reference evidence="2" key="1">
    <citation type="journal article" date="2021" name="BMC Genomics">
        <title>Chromosome-level genome assembly and manually-curated proteome of model necrotroph Parastagonospora nodorum Sn15 reveals a genome-wide trove of candidate effector homologs, and redundancy of virulence-related functions within an accessory chromosome.</title>
        <authorList>
            <person name="Bertazzoni S."/>
            <person name="Jones D.A.B."/>
            <person name="Phan H.T."/>
            <person name="Tan K.-C."/>
            <person name="Hane J.K."/>
        </authorList>
    </citation>
    <scope>NUCLEOTIDE SEQUENCE [LARGE SCALE GENOMIC DNA]</scope>
    <source>
        <strain evidence="2">SN15 / ATCC MYA-4574 / FGSC 10173)</strain>
    </source>
</reference>
<sequence length="60" mass="7055">MEIVINHSYPIVYTKEGWSDSKSTRPEKANTSQTHIYRKNAFYATPARVNAKSWIQRNRL</sequence>
<evidence type="ECO:0000313" key="1">
    <source>
        <dbReference type="EMBL" id="QRC92167.1"/>
    </source>
</evidence>
<proteinExistence type="predicted"/>
<name>A0A7U2ET27_PHANO</name>
<keyword evidence="2" id="KW-1185">Reference proteome</keyword>